<gene>
    <name evidence="4" type="ORF">E5259_00690</name>
</gene>
<evidence type="ECO:0000259" key="2">
    <source>
        <dbReference type="Pfam" id="PF01408"/>
    </source>
</evidence>
<evidence type="ECO:0000313" key="4">
    <source>
        <dbReference type="EMBL" id="QMW76229.1"/>
    </source>
</evidence>
<protein>
    <submittedName>
        <fullName evidence="4">Gfo/Idh/MocA family oxidoreductase</fullName>
    </submittedName>
</protein>
<dbReference type="PANTHER" id="PTHR43249:SF1">
    <property type="entry name" value="D-GLUCOSIDE 3-DEHYDROGENASE"/>
    <property type="match status" value="1"/>
</dbReference>
<dbReference type="Pfam" id="PF01408">
    <property type="entry name" value="GFO_IDH_MocA"/>
    <property type="match status" value="1"/>
</dbReference>
<evidence type="ECO:0000256" key="1">
    <source>
        <dbReference type="ARBA" id="ARBA00010928"/>
    </source>
</evidence>
<dbReference type="InterPro" id="IPR036291">
    <property type="entry name" value="NAD(P)-bd_dom_sf"/>
</dbReference>
<dbReference type="Gene3D" id="3.30.360.10">
    <property type="entry name" value="Dihydrodipicolinate Reductase, domain 2"/>
    <property type="match status" value="1"/>
</dbReference>
<dbReference type="OrthoDB" id="9815825at2"/>
<dbReference type="AlphaFoldDB" id="A0A2S4GSL4"/>
<dbReference type="EMBL" id="CP039126">
    <property type="protein sequence ID" value="QMW76229.1"/>
    <property type="molecule type" value="Genomic_DNA"/>
</dbReference>
<sequence>MDKLKMAIIGSGQIARVTHIPNYQSMENVELVGICDTNPDAAKAVAEQFGIARYFGNHLEMLSELRPDAVTICVPNKFHCQITLDALEAGCHVLCEKPPAITVQEAQAMEKKAEEKKLLLSYGFHFRHSEQTAFLKEKILAGDFGTIYNTNVQWHRRRGIPGWGNFTNKAMQGGGPLIDIGAHMLDCALYLLGYPQISYVCASSSDRIGKRGGQGLMGTWDGGRFTVEDGLFGFIHFADGTSMSLETSFAINMKERDLRKIQLYGDKLGANVFPLEIYGEEQGQLTDKSFPFMEMRDWHRDSEENFVKACLGREPLLVTAEQGTYVQRVIGALYKAAESGMPYIWQE</sequence>
<dbReference type="GO" id="GO:0000166">
    <property type="term" value="F:nucleotide binding"/>
    <property type="evidence" value="ECO:0007669"/>
    <property type="project" value="InterPro"/>
</dbReference>
<reference evidence="4 5" key="1">
    <citation type="submission" date="2019-04" db="EMBL/GenBank/DDBJ databases">
        <authorList>
            <person name="Schori C."/>
            <person name="Ahrens C."/>
        </authorList>
    </citation>
    <scope>NUCLEOTIDE SEQUENCE [LARGE SCALE GENOMIC DNA]</scope>
    <source>
        <strain evidence="4 5">DSM 2950</strain>
    </source>
</reference>
<dbReference type="InterPro" id="IPR004104">
    <property type="entry name" value="Gfo/Idh/MocA-like_OxRdtase_C"/>
</dbReference>
<dbReference type="Gene3D" id="3.40.50.720">
    <property type="entry name" value="NAD(P)-binding Rossmann-like Domain"/>
    <property type="match status" value="1"/>
</dbReference>
<dbReference type="RefSeq" id="WP_018595316.1">
    <property type="nucleotide sequence ID" value="NZ_AP031416.1"/>
</dbReference>
<feature type="domain" description="Gfo/Idh/MocA-like oxidoreductase C-terminal" evidence="3">
    <location>
        <begin position="136"/>
        <end position="342"/>
    </location>
</feature>
<evidence type="ECO:0000259" key="3">
    <source>
        <dbReference type="Pfam" id="PF02894"/>
    </source>
</evidence>
<dbReference type="InterPro" id="IPR000683">
    <property type="entry name" value="Gfo/Idh/MocA-like_OxRdtase_N"/>
</dbReference>
<feature type="domain" description="Gfo/Idh/MocA-like oxidoreductase N-terminal" evidence="2">
    <location>
        <begin position="5"/>
        <end position="124"/>
    </location>
</feature>
<organism evidence="4 5">
    <name type="scientific">Blautia producta</name>
    <dbReference type="NCBI Taxonomy" id="33035"/>
    <lineage>
        <taxon>Bacteria</taxon>
        <taxon>Bacillati</taxon>
        <taxon>Bacillota</taxon>
        <taxon>Clostridia</taxon>
        <taxon>Lachnospirales</taxon>
        <taxon>Lachnospiraceae</taxon>
        <taxon>Blautia</taxon>
    </lineage>
</organism>
<dbReference type="STRING" id="1121114.GCA_000373885_02337"/>
<proteinExistence type="inferred from homology"/>
<accession>A0A2S4GSL4</accession>
<name>A0A2S4GSL4_9FIRM</name>
<comment type="similarity">
    <text evidence="1">Belongs to the Gfo/Idh/MocA family.</text>
</comment>
<evidence type="ECO:0000313" key="5">
    <source>
        <dbReference type="Proteomes" id="UP000515789"/>
    </source>
</evidence>
<dbReference type="GeneID" id="75053117"/>
<dbReference type="PANTHER" id="PTHR43249">
    <property type="entry name" value="UDP-N-ACETYL-2-AMINO-2-DEOXY-D-GLUCURONATE OXIDASE"/>
    <property type="match status" value="1"/>
</dbReference>
<dbReference type="SUPFAM" id="SSF55347">
    <property type="entry name" value="Glyceraldehyde-3-phosphate dehydrogenase-like, C-terminal domain"/>
    <property type="match status" value="1"/>
</dbReference>
<dbReference type="InterPro" id="IPR052515">
    <property type="entry name" value="Gfo/Idh/MocA_Oxidoreductase"/>
</dbReference>
<dbReference type="Pfam" id="PF02894">
    <property type="entry name" value="GFO_IDH_MocA_C"/>
    <property type="match status" value="1"/>
</dbReference>
<dbReference type="SUPFAM" id="SSF51735">
    <property type="entry name" value="NAD(P)-binding Rossmann-fold domains"/>
    <property type="match status" value="1"/>
</dbReference>
<dbReference type="Proteomes" id="UP000515789">
    <property type="component" value="Chromosome"/>
</dbReference>